<keyword evidence="2" id="KW-1185">Reference proteome</keyword>
<dbReference type="KEGG" id="vg:77948213"/>
<dbReference type="GeneID" id="77948213"/>
<reference evidence="1 2" key="1">
    <citation type="submission" date="2020-12" db="EMBL/GenBank/DDBJ databases">
        <authorList>
            <person name="Luo D."/>
            <person name="Li C."/>
            <person name="Zeng H."/>
        </authorList>
    </citation>
    <scope>NUCLEOTIDE SEQUENCE [LARGE SCALE GENOMIC DNA]</scope>
</reference>
<proteinExistence type="predicted"/>
<sequence length="314" mass="37301">MSVKFDVVFKDGFKLKMTSICFGVMEKGRWGEISGYRGMSPENHQDADQRFIQFYTNFQVHPMWASEEGYKRDWPRDMSEREAINLASKNFIAEMKEIQKDMPFLQGLVTFHPLLHVARVHIKNHTVDQIMLALFLVRNLCHYSNNCFTYRYLRTEHNLRPMLAAVLCHQFSLDLGSFNRKSFVPTHLGEYNWINPQTFGKNALLRFMTHTKETDFEYKQGLWKQDKGYRRDEYFQRNREYFDQNIRGSNKWWKMVAPFSIPGDEPISEVQEKHNEYGFIMGDWNRSSLEESEIQRYITDVVNLLESNNIPATI</sequence>
<dbReference type="EMBL" id="MW343794">
    <property type="protein sequence ID" value="QQG33703.1"/>
    <property type="molecule type" value="Genomic_DNA"/>
</dbReference>
<name>A0A7T5QXR5_9CAUD</name>
<protein>
    <submittedName>
        <fullName evidence="1">Uncharacterized protein</fullName>
    </submittedName>
</protein>
<dbReference type="RefSeq" id="YP_010671951.1">
    <property type="nucleotide sequence ID" value="NC_070973.1"/>
</dbReference>
<organism evidence="1 2">
    <name type="scientific">Cronobacter phage A24</name>
    <dbReference type="NCBI Taxonomy" id="2795745"/>
    <lineage>
        <taxon>Viruses</taxon>
        <taxon>Duplodnaviria</taxon>
        <taxon>Heunggongvirae</taxon>
        <taxon>Uroviricota</taxon>
        <taxon>Caudoviricetes</taxon>
        <taxon>Grimontviridae</taxon>
        <taxon>Crifsvirus</taxon>
        <taxon>Crifsvirus A24</taxon>
    </lineage>
</organism>
<evidence type="ECO:0000313" key="1">
    <source>
        <dbReference type="EMBL" id="QQG33703.1"/>
    </source>
</evidence>
<dbReference type="Proteomes" id="UP000595896">
    <property type="component" value="Segment"/>
</dbReference>
<accession>A0A7T5QXR5</accession>
<evidence type="ECO:0000313" key="2">
    <source>
        <dbReference type="Proteomes" id="UP000595896"/>
    </source>
</evidence>